<evidence type="ECO:0000259" key="1">
    <source>
        <dbReference type="PROSITE" id="PS51186"/>
    </source>
</evidence>
<dbReference type="PANTHER" id="PTHR13355">
    <property type="entry name" value="GLUCOSAMINE 6-PHOSPHATE N-ACETYLTRANSFERASE"/>
    <property type="match status" value="1"/>
</dbReference>
<dbReference type="GO" id="GO:0004343">
    <property type="term" value="F:glucosamine 6-phosphate N-acetyltransferase activity"/>
    <property type="evidence" value="ECO:0007669"/>
    <property type="project" value="TreeGrafter"/>
</dbReference>
<name>B0C7V9_ACAM1</name>
<dbReference type="OrthoDB" id="9796171at2"/>
<keyword evidence="2" id="KW-0808">Transferase</keyword>
<dbReference type="AlphaFoldDB" id="B0C7V9"/>
<evidence type="ECO:0000313" key="3">
    <source>
        <dbReference type="Proteomes" id="UP000000268"/>
    </source>
</evidence>
<protein>
    <submittedName>
        <fullName evidence="2">Acetyltransferase, gnat family</fullName>
    </submittedName>
</protein>
<dbReference type="eggNOG" id="COG2153">
    <property type="taxonomic scope" value="Bacteria"/>
</dbReference>
<dbReference type="HOGENOM" id="CLU_056607_6_2_3"/>
<dbReference type="CDD" id="cd04301">
    <property type="entry name" value="NAT_SF"/>
    <property type="match status" value="1"/>
</dbReference>
<reference evidence="2 3" key="1">
    <citation type="journal article" date="2008" name="Proc. Natl. Acad. Sci. U.S.A.">
        <title>Niche adaptation and genome expansion in the chlorophyll d-producing cyanobacterium Acaryochloris marina.</title>
        <authorList>
            <person name="Swingley W.D."/>
            <person name="Chen M."/>
            <person name="Cheung P.C."/>
            <person name="Conrad A.L."/>
            <person name="Dejesa L.C."/>
            <person name="Hao J."/>
            <person name="Honchak B.M."/>
            <person name="Karbach L.E."/>
            <person name="Kurdoglu A."/>
            <person name="Lahiri S."/>
            <person name="Mastrian S.D."/>
            <person name="Miyashita H."/>
            <person name="Page L."/>
            <person name="Ramakrishna P."/>
            <person name="Satoh S."/>
            <person name="Sattley W.M."/>
            <person name="Shimada Y."/>
            <person name="Taylor H.L."/>
            <person name="Tomo T."/>
            <person name="Tsuchiya T."/>
            <person name="Wang Z.T."/>
            <person name="Raymond J."/>
            <person name="Mimuro M."/>
            <person name="Blankenship R.E."/>
            <person name="Touchman J.W."/>
        </authorList>
    </citation>
    <scope>NUCLEOTIDE SEQUENCE [LARGE SCALE GENOMIC DNA]</scope>
    <source>
        <strain evidence="3">MBIC 11017</strain>
    </source>
</reference>
<dbReference type="RefSeq" id="WP_012162029.1">
    <property type="nucleotide sequence ID" value="NC_009925.1"/>
</dbReference>
<feature type="domain" description="N-acetyltransferase" evidence="1">
    <location>
        <begin position="12"/>
        <end position="153"/>
    </location>
</feature>
<dbReference type="InterPro" id="IPR000182">
    <property type="entry name" value="GNAT_dom"/>
</dbReference>
<dbReference type="InterPro" id="IPR039143">
    <property type="entry name" value="GNPNAT1-like"/>
</dbReference>
<evidence type="ECO:0000313" key="2">
    <source>
        <dbReference type="EMBL" id="ABW26500.1"/>
    </source>
</evidence>
<dbReference type="PROSITE" id="PS51186">
    <property type="entry name" value="GNAT"/>
    <property type="match status" value="1"/>
</dbReference>
<proteinExistence type="predicted"/>
<dbReference type="PANTHER" id="PTHR13355:SF11">
    <property type="entry name" value="GLUCOSAMINE 6-PHOSPHATE N-ACETYLTRANSFERASE"/>
    <property type="match status" value="1"/>
</dbReference>
<dbReference type="SUPFAM" id="SSF55729">
    <property type="entry name" value="Acyl-CoA N-acyltransferases (Nat)"/>
    <property type="match status" value="1"/>
</dbReference>
<dbReference type="Gene3D" id="3.40.630.30">
    <property type="match status" value="1"/>
</dbReference>
<dbReference type="Pfam" id="PF13673">
    <property type="entry name" value="Acetyltransf_10"/>
    <property type="match status" value="1"/>
</dbReference>
<organism evidence="2 3">
    <name type="scientific">Acaryochloris marina (strain MBIC 11017)</name>
    <dbReference type="NCBI Taxonomy" id="329726"/>
    <lineage>
        <taxon>Bacteria</taxon>
        <taxon>Bacillati</taxon>
        <taxon>Cyanobacteriota</taxon>
        <taxon>Cyanophyceae</taxon>
        <taxon>Acaryochloridales</taxon>
        <taxon>Acaryochloridaceae</taxon>
        <taxon>Acaryochloris</taxon>
    </lineage>
</organism>
<sequence length="162" mass="18244">MPIDSSLDSELKVTRTIYADHANDIFLIRQQVFHIEQNIDPELDMDGEDETANHFVAYWQQQPVGIARIRAYGDGTQAKIERVAVLEGFRQQGIGKAITTAALQYAQQQGFATAILYAQSQSASFYEQFGFERRGDPFLQADMLHIAMVKNLAETPRQDSTS</sequence>
<dbReference type="STRING" id="329726.AM1_1472"/>
<dbReference type="Proteomes" id="UP000000268">
    <property type="component" value="Chromosome"/>
</dbReference>
<accession>B0C7V9</accession>
<dbReference type="KEGG" id="amr:AM1_1472"/>
<gene>
    <name evidence="2" type="ordered locus">AM1_1472</name>
</gene>
<keyword evidence="3" id="KW-1185">Reference proteome</keyword>
<dbReference type="InterPro" id="IPR016181">
    <property type="entry name" value="Acyl_CoA_acyltransferase"/>
</dbReference>
<dbReference type="EMBL" id="CP000828">
    <property type="protein sequence ID" value="ABW26500.1"/>
    <property type="molecule type" value="Genomic_DNA"/>
</dbReference>